<feature type="compositionally biased region" description="Basic and acidic residues" evidence="1">
    <location>
        <begin position="109"/>
        <end position="120"/>
    </location>
</feature>
<feature type="compositionally biased region" description="Acidic residues" evidence="1">
    <location>
        <begin position="151"/>
        <end position="183"/>
    </location>
</feature>
<feature type="region of interest" description="Disordered" evidence="1">
    <location>
        <begin position="106"/>
        <end position="183"/>
    </location>
</feature>
<comment type="caution">
    <text evidence="3">The sequence shown here is derived from an EMBL/GenBank/DDBJ whole genome shotgun (WGS) entry which is preliminary data.</text>
</comment>
<protein>
    <submittedName>
        <fullName evidence="3">Uncharacterized protein</fullName>
    </submittedName>
</protein>
<name>A0AAV4G3S0_9GAST</name>
<evidence type="ECO:0000256" key="1">
    <source>
        <dbReference type="SAM" id="MobiDB-lite"/>
    </source>
</evidence>
<keyword evidence="2" id="KW-0472">Membrane</keyword>
<gene>
    <name evidence="3" type="ORF">ElyMa_002299400</name>
</gene>
<keyword evidence="2" id="KW-1133">Transmembrane helix</keyword>
<sequence length="183" mass="20393">MTLSLSYFHSSRFALSTLDPFMRSFYAEKDPNSSQEERVAVTMVILLSFSAGLAVILTAYHSICKTLNAVSYVGRNRISPRQASPHFQSDSSDLTLSMARSYGPQYTIRGDEWGQDGKTENDEEDDKYVVNDEGGHGNEGNSDDGINNEDYAVDDNDDYNEDDGDDNDGDDNDDNDARDEDQN</sequence>
<accession>A0AAV4G3S0</accession>
<dbReference type="EMBL" id="BMAT01004771">
    <property type="protein sequence ID" value="GFR79899.1"/>
    <property type="molecule type" value="Genomic_DNA"/>
</dbReference>
<feature type="transmembrane region" description="Helical" evidence="2">
    <location>
        <begin position="39"/>
        <end position="60"/>
    </location>
</feature>
<organism evidence="3 4">
    <name type="scientific">Elysia marginata</name>
    <dbReference type="NCBI Taxonomy" id="1093978"/>
    <lineage>
        <taxon>Eukaryota</taxon>
        <taxon>Metazoa</taxon>
        <taxon>Spiralia</taxon>
        <taxon>Lophotrochozoa</taxon>
        <taxon>Mollusca</taxon>
        <taxon>Gastropoda</taxon>
        <taxon>Heterobranchia</taxon>
        <taxon>Euthyneura</taxon>
        <taxon>Panpulmonata</taxon>
        <taxon>Sacoglossa</taxon>
        <taxon>Placobranchoidea</taxon>
        <taxon>Plakobranchidae</taxon>
        <taxon>Elysia</taxon>
    </lineage>
</organism>
<feature type="compositionally biased region" description="Basic and acidic residues" evidence="1">
    <location>
        <begin position="127"/>
        <end position="136"/>
    </location>
</feature>
<dbReference type="AlphaFoldDB" id="A0AAV4G3S0"/>
<dbReference type="Proteomes" id="UP000762676">
    <property type="component" value="Unassembled WGS sequence"/>
</dbReference>
<evidence type="ECO:0000256" key="2">
    <source>
        <dbReference type="SAM" id="Phobius"/>
    </source>
</evidence>
<reference evidence="3 4" key="1">
    <citation type="journal article" date="2021" name="Elife">
        <title>Chloroplast acquisition without the gene transfer in kleptoplastic sea slugs, Plakobranchus ocellatus.</title>
        <authorList>
            <person name="Maeda T."/>
            <person name="Takahashi S."/>
            <person name="Yoshida T."/>
            <person name="Shimamura S."/>
            <person name="Takaki Y."/>
            <person name="Nagai Y."/>
            <person name="Toyoda A."/>
            <person name="Suzuki Y."/>
            <person name="Arimoto A."/>
            <person name="Ishii H."/>
            <person name="Satoh N."/>
            <person name="Nishiyama T."/>
            <person name="Hasebe M."/>
            <person name="Maruyama T."/>
            <person name="Minagawa J."/>
            <person name="Obokata J."/>
            <person name="Shigenobu S."/>
        </authorList>
    </citation>
    <scope>NUCLEOTIDE SEQUENCE [LARGE SCALE GENOMIC DNA]</scope>
</reference>
<keyword evidence="4" id="KW-1185">Reference proteome</keyword>
<keyword evidence="2" id="KW-0812">Transmembrane</keyword>
<proteinExistence type="predicted"/>
<evidence type="ECO:0000313" key="4">
    <source>
        <dbReference type="Proteomes" id="UP000762676"/>
    </source>
</evidence>
<evidence type="ECO:0000313" key="3">
    <source>
        <dbReference type="EMBL" id="GFR79899.1"/>
    </source>
</evidence>